<keyword evidence="1" id="KW-0732">Signal</keyword>
<feature type="signal peptide" evidence="1">
    <location>
        <begin position="1"/>
        <end position="24"/>
    </location>
</feature>
<reference evidence="2" key="1">
    <citation type="submission" date="2025-08" db="UniProtKB">
        <authorList>
            <consortium name="Ensembl"/>
        </authorList>
    </citation>
    <scope>IDENTIFICATION</scope>
</reference>
<dbReference type="Ensembl" id="ENSCGRT00001014988.1">
    <property type="protein sequence ID" value="ENSCGRP00001010763.1"/>
    <property type="gene ID" value="ENSCGRG00001012575.1"/>
</dbReference>
<sequence>MAPSPLAWLLCLAAFCHLCTLLEAWRQDSTDTSVLTQTRNGSKTP</sequence>
<protein>
    <submittedName>
        <fullName evidence="2">Uncharacterized protein</fullName>
    </submittedName>
</protein>
<feature type="chain" id="PRO_5034651803" evidence="1">
    <location>
        <begin position="25"/>
        <end position="45"/>
    </location>
</feature>
<accession>A0A8C2QGL7</accession>
<dbReference type="Proteomes" id="UP000694386">
    <property type="component" value="Unplaced"/>
</dbReference>
<evidence type="ECO:0000256" key="1">
    <source>
        <dbReference type="SAM" id="SignalP"/>
    </source>
</evidence>
<name>A0A8C2QGL7_CRIGR</name>
<reference evidence="2" key="2">
    <citation type="submission" date="2025-09" db="UniProtKB">
        <authorList>
            <consortium name="Ensembl"/>
        </authorList>
    </citation>
    <scope>IDENTIFICATION</scope>
</reference>
<organism evidence="2 3">
    <name type="scientific">Cricetulus griseus</name>
    <name type="common">Chinese hamster</name>
    <name type="synonym">Cricetulus barabensis griseus</name>
    <dbReference type="NCBI Taxonomy" id="10029"/>
    <lineage>
        <taxon>Eukaryota</taxon>
        <taxon>Metazoa</taxon>
        <taxon>Chordata</taxon>
        <taxon>Craniata</taxon>
        <taxon>Vertebrata</taxon>
        <taxon>Euteleostomi</taxon>
        <taxon>Mammalia</taxon>
        <taxon>Eutheria</taxon>
        <taxon>Euarchontoglires</taxon>
        <taxon>Glires</taxon>
        <taxon>Rodentia</taxon>
        <taxon>Myomorpha</taxon>
        <taxon>Muroidea</taxon>
        <taxon>Cricetidae</taxon>
        <taxon>Cricetinae</taxon>
        <taxon>Cricetulus</taxon>
    </lineage>
</organism>
<dbReference type="AlphaFoldDB" id="A0A8C2QGL7"/>
<evidence type="ECO:0000313" key="3">
    <source>
        <dbReference type="Proteomes" id="UP000694386"/>
    </source>
</evidence>
<evidence type="ECO:0000313" key="2">
    <source>
        <dbReference type="Ensembl" id="ENSCGRP00001010763.1"/>
    </source>
</evidence>
<proteinExistence type="predicted"/>